<keyword evidence="6" id="KW-1185">Reference proteome</keyword>
<dbReference type="SUPFAM" id="SSF46689">
    <property type="entry name" value="Homeodomain-like"/>
    <property type="match status" value="2"/>
</dbReference>
<accession>A0A2W2C1Z2</accession>
<evidence type="ECO:0000256" key="1">
    <source>
        <dbReference type="ARBA" id="ARBA00023015"/>
    </source>
</evidence>
<dbReference type="PROSITE" id="PS00041">
    <property type="entry name" value="HTH_ARAC_FAMILY_1"/>
    <property type="match status" value="1"/>
</dbReference>
<dbReference type="Proteomes" id="UP000248749">
    <property type="component" value="Unassembled WGS sequence"/>
</dbReference>
<evidence type="ECO:0000256" key="2">
    <source>
        <dbReference type="ARBA" id="ARBA00023125"/>
    </source>
</evidence>
<reference evidence="5 6" key="1">
    <citation type="submission" date="2018-01" db="EMBL/GenBank/DDBJ databases">
        <title>Draft genome sequence of Salinispora sp. 13K206.</title>
        <authorList>
            <person name="Sahin N."/>
            <person name="Saygin H."/>
            <person name="Ay H."/>
        </authorList>
    </citation>
    <scope>NUCLEOTIDE SEQUENCE [LARGE SCALE GENOMIC DNA]</scope>
    <source>
        <strain evidence="5 6">13K206</strain>
    </source>
</reference>
<evidence type="ECO:0000313" key="5">
    <source>
        <dbReference type="EMBL" id="PZF92512.1"/>
    </source>
</evidence>
<dbReference type="SMART" id="SM00342">
    <property type="entry name" value="HTH_ARAC"/>
    <property type="match status" value="1"/>
</dbReference>
<dbReference type="InterPro" id="IPR018060">
    <property type="entry name" value="HTH_AraC"/>
</dbReference>
<keyword evidence="1" id="KW-0805">Transcription regulation</keyword>
<dbReference type="GO" id="GO:0043565">
    <property type="term" value="F:sequence-specific DNA binding"/>
    <property type="evidence" value="ECO:0007669"/>
    <property type="project" value="InterPro"/>
</dbReference>
<dbReference type="PRINTS" id="PR00032">
    <property type="entry name" value="HTHARAC"/>
</dbReference>
<dbReference type="PROSITE" id="PS01124">
    <property type="entry name" value="HTH_ARAC_FAMILY_2"/>
    <property type="match status" value="1"/>
</dbReference>
<dbReference type="InterPro" id="IPR009057">
    <property type="entry name" value="Homeodomain-like_sf"/>
</dbReference>
<dbReference type="PANTHER" id="PTHR46796">
    <property type="entry name" value="HTH-TYPE TRANSCRIPTIONAL ACTIVATOR RHAS-RELATED"/>
    <property type="match status" value="1"/>
</dbReference>
<dbReference type="Pfam" id="PF12833">
    <property type="entry name" value="HTH_18"/>
    <property type="match status" value="1"/>
</dbReference>
<sequence length="248" mass="27515">MEDSIQRAVGRVIEAIREDLAEQHTVDGMARTAMFSKFHFTRIFQRTTGISPGRFLMVMRLHRAKQLLLSTSLSVTEITHEVGYASVGTFSSRFTSSVGVSPSTFRRLGGVTPQVPIDHRSVPQPPVTAICGTVHGPQSDPIGDDRMVFVGLFRDPVPLGRPVRCTVLDRLGPYRLESPPPGRWYVLAYSTTRDKKSYWRPNPEEQDALIGSHGPLTICRRPGALDADIQLREITPLDPPVLLALPVH</sequence>
<keyword evidence="2" id="KW-0238">DNA-binding</keyword>
<comment type="caution">
    <text evidence="5">The sequence shown here is derived from an EMBL/GenBank/DDBJ whole genome shotgun (WGS) entry which is preliminary data.</text>
</comment>
<evidence type="ECO:0000256" key="3">
    <source>
        <dbReference type="ARBA" id="ARBA00023163"/>
    </source>
</evidence>
<dbReference type="InterPro" id="IPR020449">
    <property type="entry name" value="Tscrpt_reg_AraC-type_HTH"/>
</dbReference>
<name>A0A2W2C1Z2_9ACTN</name>
<dbReference type="Gene3D" id="1.10.10.60">
    <property type="entry name" value="Homeodomain-like"/>
    <property type="match status" value="2"/>
</dbReference>
<dbReference type="AlphaFoldDB" id="A0A2W2C1Z2"/>
<feature type="domain" description="HTH araC/xylS-type" evidence="4">
    <location>
        <begin position="10"/>
        <end position="108"/>
    </location>
</feature>
<evidence type="ECO:0000313" key="6">
    <source>
        <dbReference type="Proteomes" id="UP000248749"/>
    </source>
</evidence>
<evidence type="ECO:0000259" key="4">
    <source>
        <dbReference type="PROSITE" id="PS01124"/>
    </source>
</evidence>
<organism evidence="5 6">
    <name type="scientific">Micromonospora deserti</name>
    <dbReference type="NCBI Taxonomy" id="2070366"/>
    <lineage>
        <taxon>Bacteria</taxon>
        <taxon>Bacillati</taxon>
        <taxon>Actinomycetota</taxon>
        <taxon>Actinomycetes</taxon>
        <taxon>Micromonosporales</taxon>
        <taxon>Micromonosporaceae</taxon>
        <taxon>Micromonospora</taxon>
    </lineage>
</organism>
<protein>
    <submittedName>
        <fullName evidence="5">AraC family transcriptional regulator</fullName>
    </submittedName>
</protein>
<dbReference type="InterPro" id="IPR050204">
    <property type="entry name" value="AraC_XylS_family_regulators"/>
</dbReference>
<keyword evidence="3" id="KW-0804">Transcription</keyword>
<gene>
    <name evidence="5" type="ORF">C1I99_21665</name>
</gene>
<dbReference type="InterPro" id="IPR018062">
    <property type="entry name" value="HTH_AraC-typ_CS"/>
</dbReference>
<proteinExistence type="predicted"/>
<dbReference type="EMBL" id="POUB01000176">
    <property type="protein sequence ID" value="PZF92512.1"/>
    <property type="molecule type" value="Genomic_DNA"/>
</dbReference>
<dbReference type="OrthoDB" id="9816011at2"/>
<dbReference type="GO" id="GO:0003700">
    <property type="term" value="F:DNA-binding transcription factor activity"/>
    <property type="evidence" value="ECO:0007669"/>
    <property type="project" value="InterPro"/>
</dbReference>